<evidence type="ECO:0000256" key="2">
    <source>
        <dbReference type="ARBA" id="ARBA00010961"/>
    </source>
</evidence>
<keyword evidence="3" id="KW-0815">Transposition</keyword>
<comment type="similarity">
    <text evidence="2">Belongs to the transposase mutator family.</text>
</comment>
<accession>A0ABS2VKA1</accession>
<feature type="region of interest" description="Disordered" evidence="6">
    <location>
        <begin position="89"/>
        <end position="139"/>
    </location>
</feature>
<name>A0ABS2VKA1_STRAS</name>
<evidence type="ECO:0000256" key="5">
    <source>
        <dbReference type="ARBA" id="ARBA00023172"/>
    </source>
</evidence>
<evidence type="ECO:0000256" key="1">
    <source>
        <dbReference type="ARBA" id="ARBA00002190"/>
    </source>
</evidence>
<dbReference type="Pfam" id="PF00872">
    <property type="entry name" value="Transposase_mut"/>
    <property type="match status" value="1"/>
</dbReference>
<comment type="function">
    <text evidence="1">Required for the transposition of the insertion element.</text>
</comment>
<dbReference type="InterPro" id="IPR001207">
    <property type="entry name" value="Transposase_mutator"/>
</dbReference>
<evidence type="ECO:0000256" key="4">
    <source>
        <dbReference type="ARBA" id="ARBA00023125"/>
    </source>
</evidence>
<evidence type="ECO:0000313" key="7">
    <source>
        <dbReference type="EMBL" id="MBN0043517.1"/>
    </source>
</evidence>
<feature type="compositionally biased region" description="Basic residues" evidence="6">
    <location>
        <begin position="115"/>
        <end position="139"/>
    </location>
</feature>
<keyword evidence="4" id="KW-0238">DNA-binding</keyword>
<dbReference type="Proteomes" id="UP000788262">
    <property type="component" value="Unassembled WGS sequence"/>
</dbReference>
<reference evidence="7 8" key="1">
    <citation type="submission" date="2021-02" db="EMBL/GenBank/DDBJ databases">
        <title>Whole genome sequencing of Streptomyces actuosus VRA1.</title>
        <authorList>
            <person name="Sen G."/>
            <person name="Sen A."/>
        </authorList>
    </citation>
    <scope>NUCLEOTIDE SEQUENCE [LARGE SCALE GENOMIC DNA]</scope>
    <source>
        <strain evidence="7 8">VRA1</strain>
    </source>
</reference>
<dbReference type="EMBL" id="JAFFZS010000003">
    <property type="protein sequence ID" value="MBN0043517.1"/>
    <property type="molecule type" value="Genomic_DNA"/>
</dbReference>
<dbReference type="PROSITE" id="PS51257">
    <property type="entry name" value="PROKAR_LIPOPROTEIN"/>
    <property type="match status" value="1"/>
</dbReference>
<keyword evidence="8" id="KW-1185">Reference proteome</keyword>
<proteinExistence type="inferred from homology"/>
<evidence type="ECO:0000313" key="8">
    <source>
        <dbReference type="Proteomes" id="UP000788262"/>
    </source>
</evidence>
<evidence type="ECO:0000256" key="3">
    <source>
        <dbReference type="ARBA" id="ARBA00022578"/>
    </source>
</evidence>
<organism evidence="7 8">
    <name type="scientific">Streptomyces actuosus</name>
    <dbReference type="NCBI Taxonomy" id="1885"/>
    <lineage>
        <taxon>Bacteria</taxon>
        <taxon>Bacillati</taxon>
        <taxon>Actinomycetota</taxon>
        <taxon>Actinomycetes</taxon>
        <taxon>Kitasatosporales</taxon>
        <taxon>Streptomycetaceae</taxon>
        <taxon>Streptomyces</taxon>
    </lineage>
</organism>
<gene>
    <name evidence="7" type="ORF">JS756_05240</name>
</gene>
<sequence length="139" mass="15653">MRRAISGSHVGLVAAIRTVFLGAAWQGCRIHFVPDPFSVIERGSGGKVAAAVRTGFVQTTGEAVRTRCAWSLTCSDAGFPRSRRCCWTRTSRRPTGRRHGPPIPWWTEPGDRTPSRRRPGRPRSRRRRPDRRRPGRTPL</sequence>
<protein>
    <submittedName>
        <fullName evidence="7">Transposase</fullName>
    </submittedName>
</protein>
<comment type="caution">
    <text evidence="7">The sequence shown here is derived from an EMBL/GenBank/DDBJ whole genome shotgun (WGS) entry which is preliminary data.</text>
</comment>
<keyword evidence="5" id="KW-0233">DNA recombination</keyword>
<feature type="compositionally biased region" description="Basic residues" evidence="6">
    <location>
        <begin position="89"/>
        <end position="100"/>
    </location>
</feature>
<evidence type="ECO:0000256" key="6">
    <source>
        <dbReference type="SAM" id="MobiDB-lite"/>
    </source>
</evidence>